<reference evidence="1 2" key="1">
    <citation type="journal article" date="2019" name="Sci. Rep.">
        <title>Orb-weaving spider Araneus ventricosus genome elucidates the spidroin gene catalogue.</title>
        <authorList>
            <person name="Kono N."/>
            <person name="Nakamura H."/>
            <person name="Ohtoshi R."/>
            <person name="Moran D.A.P."/>
            <person name="Shinohara A."/>
            <person name="Yoshida Y."/>
            <person name="Fujiwara M."/>
            <person name="Mori M."/>
            <person name="Tomita M."/>
            <person name="Arakawa K."/>
        </authorList>
    </citation>
    <scope>NUCLEOTIDE SEQUENCE [LARGE SCALE GENOMIC DNA]</scope>
</reference>
<dbReference type="Proteomes" id="UP000499080">
    <property type="component" value="Unassembled WGS sequence"/>
</dbReference>
<accession>A0A4Y2V262</accession>
<comment type="caution">
    <text evidence="1">The sequence shown here is derived from an EMBL/GenBank/DDBJ whole genome shotgun (WGS) entry which is preliminary data.</text>
</comment>
<proteinExistence type="predicted"/>
<gene>
    <name evidence="1" type="ORF">AVEN_183259-2_1</name>
</gene>
<sequence>HFPSPILPRNFKILKSSFKRHATSLSEQLTVKYHIQTPEFSAQQRLLFTDSISCSAPATIPQDPDGLPPTHPLPPTKAADHLIPRTEIIQHHQCTITGDYTLWGHGPQKFLAYLPLHLIHFMYAQNVSTLDARNIEIYK</sequence>
<name>A0A4Y2V262_ARAVE</name>
<dbReference type="EMBL" id="BGPR01042793">
    <property type="protein sequence ID" value="GBO19319.1"/>
    <property type="molecule type" value="Genomic_DNA"/>
</dbReference>
<evidence type="ECO:0000313" key="1">
    <source>
        <dbReference type="EMBL" id="GBO19319.1"/>
    </source>
</evidence>
<dbReference type="AlphaFoldDB" id="A0A4Y2V262"/>
<feature type="non-terminal residue" evidence="1">
    <location>
        <position position="1"/>
    </location>
</feature>
<organism evidence="1 2">
    <name type="scientific">Araneus ventricosus</name>
    <name type="common">Orbweaver spider</name>
    <name type="synonym">Epeira ventricosa</name>
    <dbReference type="NCBI Taxonomy" id="182803"/>
    <lineage>
        <taxon>Eukaryota</taxon>
        <taxon>Metazoa</taxon>
        <taxon>Ecdysozoa</taxon>
        <taxon>Arthropoda</taxon>
        <taxon>Chelicerata</taxon>
        <taxon>Arachnida</taxon>
        <taxon>Araneae</taxon>
        <taxon>Araneomorphae</taxon>
        <taxon>Entelegynae</taxon>
        <taxon>Araneoidea</taxon>
        <taxon>Araneidae</taxon>
        <taxon>Araneus</taxon>
    </lineage>
</organism>
<evidence type="ECO:0000313" key="2">
    <source>
        <dbReference type="Proteomes" id="UP000499080"/>
    </source>
</evidence>
<keyword evidence="2" id="KW-1185">Reference proteome</keyword>
<protein>
    <submittedName>
        <fullName evidence="1">Uncharacterized protein</fullName>
    </submittedName>
</protein>